<dbReference type="GO" id="GO:0016020">
    <property type="term" value="C:membrane"/>
    <property type="evidence" value="ECO:0007669"/>
    <property type="project" value="TreeGrafter"/>
</dbReference>
<keyword evidence="4" id="KW-1185">Reference proteome</keyword>
<feature type="transmembrane region" description="Helical" evidence="2">
    <location>
        <begin position="300"/>
        <end position="322"/>
    </location>
</feature>
<organism evidence="3 4">
    <name type="scientific">Apatococcus fuscideae</name>
    <dbReference type="NCBI Taxonomy" id="2026836"/>
    <lineage>
        <taxon>Eukaryota</taxon>
        <taxon>Viridiplantae</taxon>
        <taxon>Chlorophyta</taxon>
        <taxon>core chlorophytes</taxon>
        <taxon>Trebouxiophyceae</taxon>
        <taxon>Chlorellales</taxon>
        <taxon>Chlorellaceae</taxon>
        <taxon>Apatococcus</taxon>
    </lineage>
</organism>
<dbReference type="PANTHER" id="PTHR22911">
    <property type="entry name" value="ACYL-MALONYL CONDENSING ENZYME-RELATED"/>
    <property type="match status" value="1"/>
</dbReference>
<name>A0AAW1T0M0_9CHLO</name>
<comment type="caution">
    <text evidence="3">The sequence shown here is derived from an EMBL/GenBank/DDBJ whole genome shotgun (WGS) entry which is preliminary data.</text>
</comment>
<keyword evidence="2" id="KW-0812">Transmembrane</keyword>
<evidence type="ECO:0000256" key="2">
    <source>
        <dbReference type="SAM" id="Phobius"/>
    </source>
</evidence>
<dbReference type="EMBL" id="JALJOV010000492">
    <property type="protein sequence ID" value="KAK9863291.1"/>
    <property type="molecule type" value="Genomic_DNA"/>
</dbReference>
<proteinExistence type="predicted"/>
<keyword evidence="2" id="KW-0472">Membrane</keyword>
<evidence type="ECO:0000313" key="3">
    <source>
        <dbReference type="EMBL" id="KAK9863291.1"/>
    </source>
</evidence>
<dbReference type="Proteomes" id="UP001485043">
    <property type="component" value="Unassembled WGS sequence"/>
</dbReference>
<keyword evidence="2" id="KW-1133">Transmembrane helix</keyword>
<evidence type="ECO:0000313" key="4">
    <source>
        <dbReference type="Proteomes" id="UP001485043"/>
    </source>
</evidence>
<accession>A0AAW1T0M0</accession>
<dbReference type="AlphaFoldDB" id="A0AAW1T0M0"/>
<feature type="region of interest" description="Disordered" evidence="1">
    <location>
        <begin position="331"/>
        <end position="357"/>
    </location>
</feature>
<dbReference type="PANTHER" id="PTHR22911:SF79">
    <property type="entry name" value="MOBA-LIKE NTP TRANSFERASE DOMAIN-CONTAINING PROTEIN"/>
    <property type="match status" value="1"/>
</dbReference>
<evidence type="ECO:0000256" key="1">
    <source>
        <dbReference type="SAM" id="MobiDB-lite"/>
    </source>
</evidence>
<feature type="transmembrane region" description="Helical" evidence="2">
    <location>
        <begin position="160"/>
        <end position="176"/>
    </location>
</feature>
<feature type="transmembrane region" description="Helical" evidence="2">
    <location>
        <begin position="265"/>
        <end position="288"/>
    </location>
</feature>
<protein>
    <submittedName>
        <fullName evidence="3">Uncharacterized protein</fullName>
    </submittedName>
</protein>
<gene>
    <name evidence="3" type="ORF">WJX84_010040</name>
</gene>
<sequence>MITLIAQIFNDQELVDRSVQTVAFVKFGIVVVCNTLPSILPSQPKNTNNKVPLDWRTRRLLLGLGMLDCTAYFLHTLGFGLCGASLATLVVAATGQMFTALLSWALLHKFPNFGQCIAVALVCYGLTVRVSSPRISSTSSMKEMEMELPGKGSGDRTSQFLGTLAMVASSFAYALYSIGYEYASKTGPNPPSNSQILLHVGSVGLLGNSMYQALYTWPRRHDLIFWHMERSMTPLWQGLTVLTLFGGAFNLHTHAQGLVLQTEGALGVGLVNAARGATVSVMAALLFCKGDPTQCLTPRTALSAAIITAGALGWVAAGQLLAKPTIKDAAGPVRPAQKQPLRAAPRGASFKALKDQL</sequence>
<dbReference type="InterPro" id="IPR037185">
    <property type="entry name" value="EmrE-like"/>
</dbReference>
<feature type="transmembrane region" description="Helical" evidence="2">
    <location>
        <begin position="235"/>
        <end position="253"/>
    </location>
</feature>
<feature type="transmembrane region" description="Helical" evidence="2">
    <location>
        <begin position="196"/>
        <end position="214"/>
    </location>
</feature>
<dbReference type="SUPFAM" id="SSF103481">
    <property type="entry name" value="Multidrug resistance efflux transporter EmrE"/>
    <property type="match status" value="1"/>
</dbReference>
<reference evidence="3 4" key="1">
    <citation type="journal article" date="2024" name="Nat. Commun.">
        <title>Phylogenomics reveals the evolutionary origins of lichenization in chlorophyte algae.</title>
        <authorList>
            <person name="Puginier C."/>
            <person name="Libourel C."/>
            <person name="Otte J."/>
            <person name="Skaloud P."/>
            <person name="Haon M."/>
            <person name="Grisel S."/>
            <person name="Petersen M."/>
            <person name="Berrin J.G."/>
            <person name="Delaux P.M."/>
            <person name="Dal Grande F."/>
            <person name="Keller J."/>
        </authorList>
    </citation>
    <scope>NUCLEOTIDE SEQUENCE [LARGE SCALE GENOMIC DNA]</scope>
    <source>
        <strain evidence="3 4">SAG 2523</strain>
    </source>
</reference>
<feature type="transmembrane region" description="Helical" evidence="2">
    <location>
        <begin position="112"/>
        <end position="132"/>
    </location>
</feature>